<dbReference type="CDD" id="cd00515">
    <property type="entry name" value="HAM1"/>
    <property type="match status" value="1"/>
</dbReference>
<dbReference type="InterPro" id="IPR029001">
    <property type="entry name" value="ITPase-like_fam"/>
</dbReference>
<dbReference type="GO" id="GO:0046872">
    <property type="term" value="F:metal ion binding"/>
    <property type="evidence" value="ECO:0007669"/>
    <property type="project" value="UniProtKB-KW"/>
</dbReference>
<name>A0A4Q7X0P3_9ACTN</name>
<proteinExistence type="inferred from homology"/>
<comment type="catalytic activity">
    <reaction evidence="9 10">
        <text>XTP + H2O = XMP + diphosphate + H(+)</text>
        <dbReference type="Rhea" id="RHEA:28610"/>
        <dbReference type="ChEBI" id="CHEBI:15377"/>
        <dbReference type="ChEBI" id="CHEBI:15378"/>
        <dbReference type="ChEBI" id="CHEBI:33019"/>
        <dbReference type="ChEBI" id="CHEBI:57464"/>
        <dbReference type="ChEBI" id="CHEBI:61314"/>
        <dbReference type="EC" id="3.6.1.66"/>
    </reaction>
</comment>
<evidence type="ECO:0000256" key="8">
    <source>
        <dbReference type="ARBA" id="ARBA00051875"/>
    </source>
</evidence>
<keyword evidence="6 10" id="KW-0460">Magnesium</keyword>
<evidence type="ECO:0000256" key="5">
    <source>
        <dbReference type="ARBA" id="ARBA00022801"/>
    </source>
</evidence>
<dbReference type="GO" id="GO:0009117">
    <property type="term" value="P:nucleotide metabolic process"/>
    <property type="evidence" value="ECO:0007669"/>
    <property type="project" value="UniProtKB-KW"/>
</dbReference>
<comment type="cofactor">
    <cofactor evidence="10">
        <name>Mg(2+)</name>
        <dbReference type="ChEBI" id="CHEBI:18420"/>
    </cofactor>
    <text evidence="10">Binds 1 Mg(2+) ion per subunit.</text>
</comment>
<dbReference type="Proteomes" id="UP000292027">
    <property type="component" value="Unassembled WGS sequence"/>
</dbReference>
<dbReference type="RefSeq" id="WP_130444981.1">
    <property type="nucleotide sequence ID" value="NZ_SHKR01000012.1"/>
</dbReference>
<dbReference type="GO" id="GO:0000166">
    <property type="term" value="F:nucleotide binding"/>
    <property type="evidence" value="ECO:0007669"/>
    <property type="project" value="UniProtKB-KW"/>
</dbReference>
<evidence type="ECO:0000256" key="9">
    <source>
        <dbReference type="ARBA" id="ARBA00052017"/>
    </source>
</evidence>
<accession>A0A4Q7X0P3</accession>
<comment type="catalytic activity">
    <reaction evidence="10">
        <text>ITP + H2O = IMP + diphosphate + H(+)</text>
        <dbReference type="Rhea" id="RHEA:29399"/>
        <dbReference type="ChEBI" id="CHEBI:15377"/>
        <dbReference type="ChEBI" id="CHEBI:15378"/>
        <dbReference type="ChEBI" id="CHEBI:33019"/>
        <dbReference type="ChEBI" id="CHEBI:58053"/>
        <dbReference type="ChEBI" id="CHEBI:61402"/>
        <dbReference type="EC" id="3.6.1.66"/>
    </reaction>
</comment>
<comment type="similarity">
    <text evidence="1 10 11">Belongs to the HAM1 NTPase family.</text>
</comment>
<dbReference type="GO" id="GO:0005829">
    <property type="term" value="C:cytosol"/>
    <property type="evidence" value="ECO:0007669"/>
    <property type="project" value="TreeGrafter"/>
</dbReference>
<keyword evidence="5 10" id="KW-0378">Hydrolase</keyword>
<feature type="active site" description="Proton acceptor" evidence="10">
    <location>
        <position position="72"/>
    </location>
</feature>
<dbReference type="EC" id="3.6.1.66" evidence="10"/>
<feature type="binding site" evidence="10">
    <location>
        <position position="73"/>
    </location>
    <ligand>
        <name>substrate</name>
    </ligand>
</feature>
<reference evidence="12 13" key="1">
    <citation type="journal article" date="2015" name="Stand. Genomic Sci.">
        <title>Genomic Encyclopedia of Bacterial and Archaeal Type Strains, Phase III: the genomes of soil and plant-associated and newly described type strains.</title>
        <authorList>
            <person name="Whitman W.B."/>
            <person name="Woyke T."/>
            <person name="Klenk H.P."/>
            <person name="Zhou Y."/>
            <person name="Lilburn T.G."/>
            <person name="Beck B.J."/>
            <person name="De Vos P."/>
            <person name="Vandamme P."/>
            <person name="Eisen J.A."/>
            <person name="Garrity G."/>
            <person name="Hugenholtz P."/>
            <person name="Kyrpides N.C."/>
        </authorList>
    </citation>
    <scope>NUCLEOTIDE SEQUENCE [LARGE SCALE GENOMIC DNA]</scope>
    <source>
        <strain evidence="12 13">VKM Ac-2540</strain>
    </source>
</reference>
<feature type="binding site" evidence="10">
    <location>
        <position position="72"/>
    </location>
    <ligand>
        <name>Mg(2+)</name>
        <dbReference type="ChEBI" id="CHEBI:18420"/>
    </ligand>
</feature>
<dbReference type="Gene3D" id="3.90.950.10">
    <property type="match status" value="1"/>
</dbReference>
<dbReference type="OrthoDB" id="9807456at2"/>
<dbReference type="GO" id="GO:0036222">
    <property type="term" value="F:XTP diphosphatase activity"/>
    <property type="evidence" value="ECO:0007669"/>
    <property type="project" value="UniProtKB-UniRule"/>
</dbReference>
<evidence type="ECO:0000313" key="12">
    <source>
        <dbReference type="EMBL" id="RZU16033.1"/>
    </source>
</evidence>
<feature type="binding site" evidence="10">
    <location>
        <begin position="8"/>
        <end position="13"/>
    </location>
    <ligand>
        <name>substrate</name>
    </ligand>
</feature>
<dbReference type="GO" id="GO:0036220">
    <property type="term" value="F:ITP diphosphatase activity"/>
    <property type="evidence" value="ECO:0007669"/>
    <property type="project" value="UniProtKB-UniRule"/>
</dbReference>
<comment type="function">
    <text evidence="10">Pyrophosphatase that catalyzes the hydrolysis of nucleoside triphosphates to their monophosphate derivatives, with a high preference for the non-canonical purine nucleotides XTP (xanthosine triphosphate), dITP (deoxyinosine triphosphate) and ITP. Seems to function as a house-cleaning enzyme that removes non-canonical purine nucleotides from the nucleotide pool, thus preventing their incorporation into DNA/RNA and avoiding chromosomal lesions.</text>
</comment>
<dbReference type="AlphaFoldDB" id="A0A4Q7X0P3"/>
<dbReference type="GO" id="GO:0017111">
    <property type="term" value="F:ribonucleoside triphosphate phosphatase activity"/>
    <property type="evidence" value="ECO:0007669"/>
    <property type="project" value="InterPro"/>
</dbReference>
<evidence type="ECO:0000256" key="7">
    <source>
        <dbReference type="ARBA" id="ARBA00023080"/>
    </source>
</evidence>
<evidence type="ECO:0000256" key="1">
    <source>
        <dbReference type="ARBA" id="ARBA00008023"/>
    </source>
</evidence>
<comment type="subunit">
    <text evidence="2 10">Homodimer.</text>
</comment>
<evidence type="ECO:0000256" key="6">
    <source>
        <dbReference type="ARBA" id="ARBA00022842"/>
    </source>
</evidence>
<keyword evidence="3 10" id="KW-0479">Metal-binding</keyword>
<evidence type="ECO:0000256" key="2">
    <source>
        <dbReference type="ARBA" id="ARBA00011738"/>
    </source>
</evidence>
<dbReference type="NCBIfam" id="TIGR00042">
    <property type="entry name" value="RdgB/HAM1 family non-canonical purine NTP pyrophosphatase"/>
    <property type="match status" value="1"/>
</dbReference>
<comment type="caution">
    <text evidence="12">The sequence shown here is derived from an EMBL/GenBank/DDBJ whole genome shotgun (WGS) entry which is preliminary data.</text>
</comment>
<dbReference type="Pfam" id="PF01725">
    <property type="entry name" value="Ham1p_like"/>
    <property type="match status" value="1"/>
</dbReference>
<comment type="catalytic activity">
    <reaction evidence="8 10">
        <text>dITP + H2O = dIMP + diphosphate + H(+)</text>
        <dbReference type="Rhea" id="RHEA:28342"/>
        <dbReference type="ChEBI" id="CHEBI:15377"/>
        <dbReference type="ChEBI" id="CHEBI:15378"/>
        <dbReference type="ChEBI" id="CHEBI:33019"/>
        <dbReference type="ChEBI" id="CHEBI:61194"/>
        <dbReference type="ChEBI" id="CHEBI:61382"/>
        <dbReference type="EC" id="3.6.1.66"/>
    </reaction>
</comment>
<organism evidence="12 13">
    <name type="scientific">Kribbella rubisoli</name>
    <dbReference type="NCBI Taxonomy" id="3075929"/>
    <lineage>
        <taxon>Bacteria</taxon>
        <taxon>Bacillati</taxon>
        <taxon>Actinomycetota</taxon>
        <taxon>Actinomycetes</taxon>
        <taxon>Propionibacteriales</taxon>
        <taxon>Kribbellaceae</taxon>
        <taxon>Kribbella</taxon>
    </lineage>
</organism>
<feature type="binding site" evidence="10">
    <location>
        <begin position="155"/>
        <end position="158"/>
    </location>
    <ligand>
        <name>substrate</name>
    </ligand>
</feature>
<dbReference type="GO" id="GO:0035870">
    <property type="term" value="F:dITP diphosphatase activity"/>
    <property type="evidence" value="ECO:0007669"/>
    <property type="project" value="UniProtKB-UniRule"/>
</dbReference>
<evidence type="ECO:0000313" key="13">
    <source>
        <dbReference type="Proteomes" id="UP000292027"/>
    </source>
</evidence>
<sequence>MSRVLLASNNKKKLEELRRILTPIVPGIEVLGLGDVPAYDEPAETEPTFEGNALLKAHAALAATGLPSIADDSGICVDALNGMPGVLSARWSGPLKDNQANNLLLLGQLEDVPDERRGASFVAAVAFVRPDADDEVVIGEMRGSVIRSLRGTGGFGYDVLFQAEGYDRTTAELSIEEKDAISHRGKALRALAPLVAKALGS</sequence>
<dbReference type="SUPFAM" id="SSF52972">
    <property type="entry name" value="ITPase-like"/>
    <property type="match status" value="1"/>
</dbReference>
<protein>
    <recommendedName>
        <fullName evidence="10">dITP/XTP pyrophosphatase</fullName>
        <ecNumber evidence="10">3.6.1.66</ecNumber>
    </recommendedName>
    <alternativeName>
        <fullName evidence="10">Non-canonical purine NTP pyrophosphatase</fullName>
    </alternativeName>
    <alternativeName>
        <fullName evidence="10">Non-standard purine NTP pyrophosphatase</fullName>
    </alternativeName>
    <alternativeName>
        <fullName evidence="10">Nucleoside-triphosphate diphosphatase</fullName>
    </alternativeName>
    <alternativeName>
        <fullName evidence="10">Nucleoside-triphosphate pyrophosphatase</fullName>
        <shortName evidence="10">NTPase</shortName>
    </alternativeName>
</protein>
<dbReference type="InterPro" id="IPR020922">
    <property type="entry name" value="dITP/XTP_pyrophosphatase"/>
</dbReference>
<feature type="binding site" evidence="10">
    <location>
        <begin position="183"/>
        <end position="184"/>
    </location>
    <ligand>
        <name>substrate</name>
    </ligand>
</feature>
<dbReference type="InterPro" id="IPR002637">
    <property type="entry name" value="RdgB/HAM1"/>
</dbReference>
<gene>
    <name evidence="12" type="ORF">EV645_3577</name>
</gene>
<dbReference type="GO" id="GO:0009146">
    <property type="term" value="P:purine nucleoside triphosphate catabolic process"/>
    <property type="evidence" value="ECO:0007669"/>
    <property type="project" value="UniProtKB-UniRule"/>
</dbReference>
<keyword evidence="4 10" id="KW-0547">Nucleotide-binding</keyword>
<evidence type="ECO:0000256" key="10">
    <source>
        <dbReference type="HAMAP-Rule" id="MF_01405"/>
    </source>
</evidence>
<dbReference type="FunFam" id="3.90.950.10:FF:000001">
    <property type="entry name" value="dITP/XTP pyrophosphatase"/>
    <property type="match status" value="1"/>
</dbReference>
<evidence type="ECO:0000256" key="3">
    <source>
        <dbReference type="ARBA" id="ARBA00022723"/>
    </source>
</evidence>
<evidence type="ECO:0000256" key="4">
    <source>
        <dbReference type="ARBA" id="ARBA00022741"/>
    </source>
</evidence>
<dbReference type="PANTHER" id="PTHR11067:SF9">
    <property type="entry name" value="INOSINE TRIPHOSPHATE PYROPHOSPHATASE"/>
    <property type="match status" value="1"/>
</dbReference>
<evidence type="ECO:0000256" key="11">
    <source>
        <dbReference type="RuleBase" id="RU003781"/>
    </source>
</evidence>
<comment type="caution">
    <text evidence="10">Lacks conserved residue(s) required for the propagation of feature annotation.</text>
</comment>
<dbReference type="HAMAP" id="MF_01405">
    <property type="entry name" value="Non_canon_purine_NTPase"/>
    <property type="match status" value="1"/>
</dbReference>
<dbReference type="PANTHER" id="PTHR11067">
    <property type="entry name" value="INOSINE TRIPHOSPHATE PYROPHOSPHATASE/HAM1 PROTEIN"/>
    <property type="match status" value="1"/>
</dbReference>
<feature type="binding site" evidence="10">
    <location>
        <position position="178"/>
    </location>
    <ligand>
        <name>substrate</name>
    </ligand>
</feature>
<keyword evidence="7 10" id="KW-0546">Nucleotide metabolism</keyword>
<dbReference type="EMBL" id="SHKR01000012">
    <property type="protein sequence ID" value="RZU16033.1"/>
    <property type="molecule type" value="Genomic_DNA"/>
</dbReference>
<keyword evidence="13" id="KW-1185">Reference proteome</keyword>